<keyword evidence="1" id="KW-1133">Transmembrane helix</keyword>
<dbReference type="InterPro" id="IPR006626">
    <property type="entry name" value="PbH1"/>
</dbReference>
<dbReference type="EMBL" id="VYRZ01000004">
    <property type="protein sequence ID" value="KAA9084158.1"/>
    <property type="molecule type" value="Genomic_DNA"/>
</dbReference>
<keyword evidence="1" id="KW-0472">Membrane</keyword>
<dbReference type="AlphaFoldDB" id="A0A5J5IR41"/>
<dbReference type="InterPro" id="IPR011050">
    <property type="entry name" value="Pectin_lyase_fold/virulence"/>
</dbReference>
<sequence length="484" mass="51241">MESKDRSSDQIGSESVHDRTLTRRALLVGAGAIAILGPASVVVALGDEWAHRIPRRSDRDAVTSFGALGDGVTDDAPAFREALATLARLMIPPGSYFLSEGLKIGHSDVLVSAAPGVTLIAGSVDPVLQVRNGSRFRLRGRGLTIDLAKTSSSGLRVVAEADSVVADVVIDDVVITNNSKKIEPGAAALELRRVSGARLRRVVVTAYGDRQDVWETRTDGGRANAQVYSVGLFECCAVSIEELRITDACVGVEIQKCDGVAIRDFSLLRGLDNGFYVLAGSRMITIVDGAIGAFEEGIVLLSPDITIERVAFANCTNKGVTLRHTTGTSIRDCRFSGEGTGIGDDSSGREVSNIDVVDCAFVQSAGRAIYLTTLADSRIEGGTFVAVQKNSDQLVRLDNARKVKIRSNALRDDEQETDALLAITGESEGCEVVGNDFESGSVAVKVLRSGGSPRNVTLRDNTYGSVSIPRAISAELIGIDISDS</sequence>
<evidence type="ECO:0000259" key="2">
    <source>
        <dbReference type="Pfam" id="PF13229"/>
    </source>
</evidence>
<dbReference type="SMART" id="SM00710">
    <property type="entry name" value="PbH1"/>
    <property type="match status" value="8"/>
</dbReference>
<reference evidence="4" key="1">
    <citation type="submission" date="2019-09" db="EMBL/GenBank/DDBJ databases">
        <title>Mumia zhuanghuii sp. nov. isolated from the intestinal contents of plateau pika (Ochotona curzoniae) in the Qinghai-Tibet plateau of China.</title>
        <authorList>
            <person name="Tian Z."/>
        </authorList>
    </citation>
    <scope>NUCLEOTIDE SEQUENCE [LARGE SCALE GENOMIC DNA]</scope>
    <source>
        <strain evidence="4">DSM 25564</strain>
    </source>
</reference>
<feature type="domain" description="Right handed beta helix" evidence="2">
    <location>
        <begin position="297"/>
        <end position="462"/>
    </location>
</feature>
<dbReference type="Gene3D" id="2.160.20.10">
    <property type="entry name" value="Single-stranded right-handed beta-helix, Pectin lyase-like"/>
    <property type="match status" value="1"/>
</dbReference>
<feature type="transmembrane region" description="Helical" evidence="1">
    <location>
        <begin position="25"/>
        <end position="46"/>
    </location>
</feature>
<name>A0A5J5IR41_9MICO</name>
<keyword evidence="4" id="KW-1185">Reference proteome</keyword>
<dbReference type="OrthoDB" id="4658174at2"/>
<dbReference type="Proteomes" id="UP000327039">
    <property type="component" value="Unassembled WGS sequence"/>
</dbReference>
<dbReference type="PROSITE" id="PS51318">
    <property type="entry name" value="TAT"/>
    <property type="match status" value="1"/>
</dbReference>
<dbReference type="RefSeq" id="WP_150420412.1">
    <property type="nucleotide sequence ID" value="NZ_VYRZ01000004.1"/>
</dbReference>
<accession>A0A5J5IR41</accession>
<keyword evidence="1" id="KW-0812">Transmembrane</keyword>
<organism evidence="3 4">
    <name type="scientific">Microbacterium radiodurans</name>
    <dbReference type="NCBI Taxonomy" id="661398"/>
    <lineage>
        <taxon>Bacteria</taxon>
        <taxon>Bacillati</taxon>
        <taxon>Actinomycetota</taxon>
        <taxon>Actinomycetes</taxon>
        <taxon>Micrococcales</taxon>
        <taxon>Microbacteriaceae</taxon>
        <taxon>Microbacterium</taxon>
    </lineage>
</organism>
<dbReference type="Pfam" id="PF13229">
    <property type="entry name" value="Beta_helix"/>
    <property type="match status" value="1"/>
</dbReference>
<proteinExistence type="predicted"/>
<evidence type="ECO:0000313" key="4">
    <source>
        <dbReference type="Proteomes" id="UP000327039"/>
    </source>
</evidence>
<dbReference type="InterPro" id="IPR012334">
    <property type="entry name" value="Pectin_lyas_fold"/>
</dbReference>
<dbReference type="SUPFAM" id="SSF51126">
    <property type="entry name" value="Pectin lyase-like"/>
    <property type="match status" value="1"/>
</dbReference>
<protein>
    <recommendedName>
        <fullName evidence="2">Right handed beta helix domain-containing protein</fullName>
    </recommendedName>
</protein>
<evidence type="ECO:0000256" key="1">
    <source>
        <dbReference type="SAM" id="Phobius"/>
    </source>
</evidence>
<comment type="caution">
    <text evidence="3">The sequence shown here is derived from an EMBL/GenBank/DDBJ whole genome shotgun (WGS) entry which is preliminary data.</text>
</comment>
<evidence type="ECO:0000313" key="3">
    <source>
        <dbReference type="EMBL" id="KAA9084158.1"/>
    </source>
</evidence>
<dbReference type="InterPro" id="IPR039448">
    <property type="entry name" value="Beta_helix"/>
</dbReference>
<dbReference type="InterPro" id="IPR006311">
    <property type="entry name" value="TAT_signal"/>
</dbReference>
<gene>
    <name evidence="3" type="ORF">F6B42_14360</name>
</gene>